<evidence type="ECO:0000313" key="3">
    <source>
        <dbReference type="EMBL" id="XCH77493.1"/>
    </source>
</evidence>
<feature type="region of interest" description="Disordered" evidence="1">
    <location>
        <begin position="30"/>
        <end position="67"/>
    </location>
</feature>
<dbReference type="AlphaFoldDB" id="A0AAU7MH96"/>
<reference evidence="2" key="1">
    <citation type="submission" date="2024-01" db="EMBL/GenBank/DDBJ databases">
        <title>The genome sequence of Micromonospora mangrovi CCTCC AA 2012012.</title>
        <authorList>
            <person name="Gao J."/>
        </authorList>
    </citation>
    <scope>NUCLEOTIDE SEQUENCE</scope>
    <source>
        <strain evidence="2">CCTCC AA 2012012</strain>
    </source>
</reference>
<gene>
    <name evidence="3" type="ORF">ABUL08_23985</name>
    <name evidence="2" type="ORF">VK199_23910</name>
</gene>
<evidence type="ECO:0008006" key="4">
    <source>
        <dbReference type="Google" id="ProtNLM"/>
    </source>
</evidence>
<dbReference type="RefSeq" id="WP_350938811.1">
    <property type="nucleotide sequence ID" value="NZ_CP157762.1"/>
</dbReference>
<protein>
    <recommendedName>
        <fullName evidence="4">Secreted protein</fullName>
    </recommendedName>
</protein>
<reference evidence="3" key="2">
    <citation type="submission" date="2024-06" db="EMBL/GenBank/DDBJ databases">
        <title>Micromonospora mangrovi CCTCC AA 2012012 genome sequences.</title>
        <authorList>
            <person name="Gao J."/>
        </authorList>
    </citation>
    <scope>NUCLEOTIDE SEQUENCE</scope>
    <source>
        <strain evidence="3">CCTCC AA 2012012</strain>
    </source>
</reference>
<proteinExistence type="predicted"/>
<organism evidence="2">
    <name type="scientific">Micromonospora sp. CCTCC AA 2012012</name>
    <dbReference type="NCBI Taxonomy" id="3111921"/>
    <lineage>
        <taxon>Bacteria</taxon>
        <taxon>Bacillati</taxon>
        <taxon>Actinomycetota</taxon>
        <taxon>Actinomycetes</taxon>
        <taxon>Micromonosporales</taxon>
        <taxon>Micromonosporaceae</taxon>
        <taxon>Micromonospora</taxon>
    </lineage>
</organism>
<dbReference type="EMBL" id="CP157762">
    <property type="protein sequence ID" value="XBP96783.1"/>
    <property type="molecule type" value="Genomic_DNA"/>
</dbReference>
<evidence type="ECO:0000256" key="1">
    <source>
        <dbReference type="SAM" id="MobiDB-lite"/>
    </source>
</evidence>
<evidence type="ECO:0000313" key="2">
    <source>
        <dbReference type="EMBL" id="XBP96783.1"/>
    </source>
</evidence>
<name>A0AAU7MH96_9ACTN</name>
<feature type="compositionally biased region" description="Low complexity" evidence="1">
    <location>
        <begin position="43"/>
        <end position="57"/>
    </location>
</feature>
<sequence>MIITLVVLLVLCPCLGLAGWGVWKAGQEKDKVATPSTSAPVVPTDEPTAAPTTAEPSPTEDPEEDLAKGDCVVNDGTDADASLRKVKCGPGTYQVLLRIPGTTDGDRCKKAAPTATANYVSDNPLDSLDFVLCLKKRR</sequence>
<dbReference type="EMBL" id="CP159342">
    <property type="protein sequence ID" value="XCH77493.1"/>
    <property type="molecule type" value="Genomic_DNA"/>
</dbReference>
<accession>A0AAU7MH96</accession>